<dbReference type="PANTHER" id="PTHR16305">
    <property type="entry name" value="TESTICULAR SOLUBLE ADENYLYL CYCLASE"/>
    <property type="match status" value="1"/>
</dbReference>
<dbReference type="InterPro" id="IPR027417">
    <property type="entry name" value="P-loop_NTPase"/>
</dbReference>
<dbReference type="PROSITE" id="PS00622">
    <property type="entry name" value="HTH_LUXR_1"/>
    <property type="match status" value="1"/>
</dbReference>
<accession>A0A1C6T0D3</accession>
<dbReference type="Proteomes" id="UP000199699">
    <property type="component" value="Unassembled WGS sequence"/>
</dbReference>
<dbReference type="SUPFAM" id="SSF52540">
    <property type="entry name" value="P-loop containing nucleoside triphosphate hydrolases"/>
    <property type="match status" value="1"/>
</dbReference>
<dbReference type="InterPro" id="IPR011990">
    <property type="entry name" value="TPR-like_helical_dom_sf"/>
</dbReference>
<dbReference type="SUPFAM" id="SSF48452">
    <property type="entry name" value="TPR-like"/>
    <property type="match status" value="1"/>
</dbReference>
<dbReference type="GO" id="GO:0003677">
    <property type="term" value="F:DNA binding"/>
    <property type="evidence" value="ECO:0007669"/>
    <property type="project" value="InterPro"/>
</dbReference>
<dbReference type="InterPro" id="IPR000792">
    <property type="entry name" value="Tscrpt_reg_LuxR_C"/>
</dbReference>
<reference evidence="4 5" key="1">
    <citation type="submission" date="2016-06" db="EMBL/GenBank/DDBJ databases">
        <authorList>
            <person name="Kjaerup R.B."/>
            <person name="Dalgaard T.S."/>
            <person name="Juul-Madsen H.R."/>
        </authorList>
    </citation>
    <scope>NUCLEOTIDE SEQUENCE [LARGE SCALE GENOMIC DNA]</scope>
    <source>
        <strain evidence="4 5">DSM 43818</strain>
    </source>
</reference>
<dbReference type="RefSeq" id="WP_091088448.1">
    <property type="nucleotide sequence ID" value="NZ_FMHT01000003.1"/>
</dbReference>
<dbReference type="GO" id="GO:0005737">
    <property type="term" value="C:cytoplasm"/>
    <property type="evidence" value="ECO:0007669"/>
    <property type="project" value="TreeGrafter"/>
</dbReference>
<keyword evidence="5" id="KW-1185">Reference proteome</keyword>
<name>A0A1C6T0D3_9ACTN</name>
<dbReference type="OrthoDB" id="5476461at2"/>
<organism evidence="4 5">
    <name type="scientific">Micromonospora nigra</name>
    <dbReference type="NCBI Taxonomy" id="145857"/>
    <lineage>
        <taxon>Bacteria</taxon>
        <taxon>Bacillati</taxon>
        <taxon>Actinomycetota</taxon>
        <taxon>Actinomycetes</taxon>
        <taxon>Micromonosporales</taxon>
        <taxon>Micromonosporaceae</taxon>
        <taxon>Micromonospora</taxon>
    </lineage>
</organism>
<dbReference type="SMART" id="SM00421">
    <property type="entry name" value="HTH_LUXR"/>
    <property type="match status" value="1"/>
</dbReference>
<dbReference type="SUPFAM" id="SSF46894">
    <property type="entry name" value="C-terminal effector domain of the bipartite response regulators"/>
    <property type="match status" value="1"/>
</dbReference>
<dbReference type="PANTHER" id="PTHR16305:SF35">
    <property type="entry name" value="TRANSCRIPTIONAL ACTIVATOR DOMAIN"/>
    <property type="match status" value="1"/>
</dbReference>
<dbReference type="PRINTS" id="PR00038">
    <property type="entry name" value="HTHLUXR"/>
</dbReference>
<protein>
    <submittedName>
        <fullName evidence="4">Predicted ATPase</fullName>
    </submittedName>
</protein>
<dbReference type="Pfam" id="PF13191">
    <property type="entry name" value="AAA_16"/>
    <property type="match status" value="1"/>
</dbReference>
<dbReference type="EMBL" id="FMHT01000003">
    <property type="protein sequence ID" value="SCL35228.1"/>
    <property type="molecule type" value="Genomic_DNA"/>
</dbReference>
<evidence type="ECO:0000313" key="4">
    <source>
        <dbReference type="EMBL" id="SCL35228.1"/>
    </source>
</evidence>
<dbReference type="CDD" id="cd06170">
    <property type="entry name" value="LuxR_C_like"/>
    <property type="match status" value="1"/>
</dbReference>
<dbReference type="InterPro" id="IPR036388">
    <property type="entry name" value="WH-like_DNA-bd_sf"/>
</dbReference>
<evidence type="ECO:0000313" key="5">
    <source>
        <dbReference type="Proteomes" id="UP000199699"/>
    </source>
</evidence>
<dbReference type="GO" id="GO:0005524">
    <property type="term" value="F:ATP binding"/>
    <property type="evidence" value="ECO:0007669"/>
    <property type="project" value="UniProtKB-KW"/>
</dbReference>
<dbReference type="AlphaFoldDB" id="A0A1C6T0D3"/>
<gene>
    <name evidence="4" type="ORF">GA0070616_5172</name>
</gene>
<dbReference type="GO" id="GO:0004016">
    <property type="term" value="F:adenylate cyclase activity"/>
    <property type="evidence" value="ECO:0007669"/>
    <property type="project" value="TreeGrafter"/>
</dbReference>
<dbReference type="InterPro" id="IPR016032">
    <property type="entry name" value="Sig_transdc_resp-reg_C-effctor"/>
</dbReference>
<dbReference type="InterPro" id="IPR041664">
    <property type="entry name" value="AAA_16"/>
</dbReference>
<keyword evidence="1" id="KW-0547">Nucleotide-binding</keyword>
<proteinExistence type="predicted"/>
<dbReference type="Gene3D" id="1.25.40.10">
    <property type="entry name" value="Tetratricopeptide repeat domain"/>
    <property type="match status" value="1"/>
</dbReference>
<dbReference type="Gene3D" id="3.40.50.300">
    <property type="entry name" value="P-loop containing nucleotide triphosphate hydrolases"/>
    <property type="match status" value="1"/>
</dbReference>
<keyword evidence="2" id="KW-0067">ATP-binding</keyword>
<dbReference type="GO" id="GO:0006355">
    <property type="term" value="P:regulation of DNA-templated transcription"/>
    <property type="evidence" value="ECO:0007669"/>
    <property type="project" value="InterPro"/>
</dbReference>
<dbReference type="Gene3D" id="1.10.10.10">
    <property type="entry name" value="Winged helix-like DNA-binding domain superfamily/Winged helix DNA-binding domain"/>
    <property type="match status" value="1"/>
</dbReference>
<dbReference type="Pfam" id="PF00196">
    <property type="entry name" value="GerE"/>
    <property type="match status" value="1"/>
</dbReference>
<dbReference type="STRING" id="145857.GA0070616_5172"/>
<sequence>MASDLDTLPLVGRSDMVATVRSALLDDVAPGQTAAVFLTGESGVGKTRLLHEVGARLRDAGAVVLTGSCLDIGDASPLHPLRQALRRLDATTATPDASAVRALLAVFTDGATGPDGAGALLERVSRGLNVIAGGRPLVLVLDDLQWVDRTTRQLLLYLLAGLGDLPLSVLAAVRSESLQGAHPLRRVLTELRRLRSVRVLDLGPLDRAATGQLAEAVVGGPLTPEAAERLWARSGGNPFVVEELSRALRDGCDGVSDTLREVFLARVDALPQPAHAVVHAVAAGVEPVDHRVLARVVGLPEGALIDAVRAAVDHRLLTGSDDGYRLRHRLVAEVLEHELLPAERAVLHRRYAEALTAVPGELYQARLAHHWQLAGEPARALPASVAAAREAQRLHGYAEAHRHWSVALHLAAELPDANRAELLEHAAESAHHSGEHARALALLEELAAAEAAPPVCEVHIRRARYLAAAGRSALAEAEYGRALAAADCTDRQRATAAARLAELLLHLGRYADAGERAREALALAEQVDGATSEVVLASAALGYSEAFLEDPDAGLAVMRQALATAERAGRPEDVACAYLHLAELLTGPLNICEEGVVVARRGAERVAELGLGRTWETRLLAIATNGLFRIGQWAEAEKVVAVALRHRPSGADAVELLLARCRLSVGYGDVEAADRDLESVATMLAGGGARHVIPLLTLRAGLAMWQGRHDLARQAVQRGLTETRSDDLVILAVLVWHGLRAEAEAHASRTVEVDDTSVRRLREIAERVARRSEGAVRSVREMVDGYLTLCAAEVSRLDGSDPELWARSAAEWDGRNHPYPAAYARLRQAEALLARRRKGATAGRLLREAYATAQGLGAVPLTREIHTLAGRARVSLEAPAPAPTAAGAGADELATLTSREREVLAAVAEGLTNREIGQRLFISERTIGVHVSHIFDKLQVRTRVQASAIWLRSRT</sequence>
<dbReference type="PROSITE" id="PS50043">
    <property type="entry name" value="HTH_LUXR_2"/>
    <property type="match status" value="1"/>
</dbReference>
<evidence type="ECO:0000256" key="1">
    <source>
        <dbReference type="ARBA" id="ARBA00022741"/>
    </source>
</evidence>
<feature type="domain" description="HTH luxR-type" evidence="3">
    <location>
        <begin position="889"/>
        <end position="954"/>
    </location>
</feature>
<evidence type="ECO:0000256" key="2">
    <source>
        <dbReference type="ARBA" id="ARBA00022840"/>
    </source>
</evidence>
<evidence type="ECO:0000259" key="3">
    <source>
        <dbReference type="PROSITE" id="PS50043"/>
    </source>
</evidence>